<accession>A0A4D7QP73</accession>
<feature type="coiled-coil region" evidence="10">
    <location>
        <begin position="475"/>
        <end position="502"/>
    </location>
</feature>
<dbReference type="Proteomes" id="UP000298588">
    <property type="component" value="Chromosome"/>
</dbReference>
<keyword evidence="14" id="KW-1185">Reference proteome</keyword>
<evidence type="ECO:0000256" key="5">
    <source>
        <dbReference type="ARBA" id="ARBA00022448"/>
    </source>
</evidence>
<proteinExistence type="inferred from homology"/>
<dbReference type="PROSITE" id="PS50109">
    <property type="entry name" value="HIS_KIN"/>
    <property type="match status" value="1"/>
</dbReference>
<reference evidence="13 14" key="1">
    <citation type="submission" date="2019-04" db="EMBL/GenBank/DDBJ databases">
        <title>Phreatobacter aquaticus sp. nov.</title>
        <authorList>
            <person name="Choi A."/>
            <person name="Baek K."/>
        </authorList>
    </citation>
    <scope>NUCLEOTIDE SEQUENCE [LARGE SCALE GENOMIC DNA]</scope>
    <source>
        <strain evidence="13 14">NMCR1094</strain>
    </source>
</reference>
<dbReference type="SUPFAM" id="SSF111352">
    <property type="entry name" value="Ammonium transporter"/>
    <property type="match status" value="1"/>
</dbReference>
<evidence type="ECO:0000256" key="4">
    <source>
        <dbReference type="ARBA" id="ARBA00012438"/>
    </source>
</evidence>
<dbReference type="GO" id="GO:0016020">
    <property type="term" value="C:membrane"/>
    <property type="evidence" value="ECO:0007669"/>
    <property type="project" value="UniProtKB-SubCell"/>
</dbReference>
<evidence type="ECO:0000256" key="2">
    <source>
        <dbReference type="ARBA" id="ARBA00004141"/>
    </source>
</evidence>
<comment type="similarity">
    <text evidence="3">Belongs to the ammonia transporter channel (TC 1.A.11.2) family.</text>
</comment>
<dbReference type="OrthoDB" id="9814202at2"/>
<feature type="transmembrane region" description="Helical" evidence="11">
    <location>
        <begin position="159"/>
        <end position="185"/>
    </location>
</feature>
<feature type="transmembrane region" description="Helical" evidence="11">
    <location>
        <begin position="20"/>
        <end position="44"/>
    </location>
</feature>
<dbReference type="Gene3D" id="1.10.3430.10">
    <property type="entry name" value="Ammonium transporter AmtB like domains"/>
    <property type="match status" value="1"/>
</dbReference>
<keyword evidence="8 11" id="KW-0472">Membrane</keyword>
<keyword evidence="9" id="KW-0924">Ammonia transport</keyword>
<dbReference type="Pfam" id="PF02518">
    <property type="entry name" value="HATPase_c"/>
    <property type="match status" value="1"/>
</dbReference>
<comment type="catalytic activity">
    <reaction evidence="1">
        <text>ATP + protein L-histidine = ADP + protein N-phospho-L-histidine.</text>
        <dbReference type="EC" id="2.7.13.3"/>
    </reaction>
</comment>
<dbReference type="PANTHER" id="PTHR11730:SF6">
    <property type="entry name" value="AMMONIUM TRANSPORTER"/>
    <property type="match status" value="1"/>
</dbReference>
<evidence type="ECO:0000259" key="12">
    <source>
        <dbReference type="PROSITE" id="PS50109"/>
    </source>
</evidence>
<dbReference type="SMART" id="SM00387">
    <property type="entry name" value="HATPase_c"/>
    <property type="match status" value="1"/>
</dbReference>
<comment type="subcellular location">
    <subcellularLocation>
        <location evidence="2">Membrane</location>
        <topology evidence="2">Multi-pass membrane protein</topology>
    </subcellularLocation>
</comment>
<protein>
    <recommendedName>
        <fullName evidence="4">histidine kinase</fullName>
        <ecNumber evidence="4">2.7.13.3</ecNumber>
    </recommendedName>
</protein>
<dbReference type="InterPro" id="IPR024041">
    <property type="entry name" value="NH4_transpt_AmtB-like_dom"/>
</dbReference>
<evidence type="ECO:0000256" key="1">
    <source>
        <dbReference type="ARBA" id="ARBA00000085"/>
    </source>
</evidence>
<evidence type="ECO:0000256" key="7">
    <source>
        <dbReference type="ARBA" id="ARBA00022989"/>
    </source>
</evidence>
<feature type="transmembrane region" description="Helical" evidence="11">
    <location>
        <begin position="319"/>
        <end position="341"/>
    </location>
</feature>
<keyword evidence="7 11" id="KW-1133">Transmembrane helix</keyword>
<evidence type="ECO:0000256" key="9">
    <source>
        <dbReference type="ARBA" id="ARBA00023177"/>
    </source>
</evidence>
<evidence type="ECO:0000313" key="13">
    <source>
        <dbReference type="EMBL" id="QCK86767.1"/>
    </source>
</evidence>
<feature type="transmembrane region" description="Helical" evidence="11">
    <location>
        <begin position="264"/>
        <end position="284"/>
    </location>
</feature>
<dbReference type="InterPro" id="IPR003594">
    <property type="entry name" value="HATPase_dom"/>
</dbReference>
<dbReference type="EC" id="2.7.13.3" evidence="4"/>
<name>A0A4D7QP73_9HYPH</name>
<dbReference type="Pfam" id="PF00909">
    <property type="entry name" value="Ammonium_transp"/>
    <property type="match status" value="1"/>
</dbReference>
<feature type="domain" description="Histidine kinase" evidence="12">
    <location>
        <begin position="516"/>
        <end position="731"/>
    </location>
</feature>
<keyword evidence="5" id="KW-0813">Transport</keyword>
<dbReference type="SUPFAM" id="SSF55874">
    <property type="entry name" value="ATPase domain of HSP90 chaperone/DNA topoisomerase II/histidine kinase"/>
    <property type="match status" value="1"/>
</dbReference>
<evidence type="ECO:0000313" key="14">
    <source>
        <dbReference type="Proteomes" id="UP000298588"/>
    </source>
</evidence>
<feature type="transmembrane region" description="Helical" evidence="11">
    <location>
        <begin position="353"/>
        <end position="377"/>
    </location>
</feature>
<dbReference type="Gene3D" id="3.30.565.10">
    <property type="entry name" value="Histidine kinase-like ATPase, C-terminal domain"/>
    <property type="match status" value="1"/>
</dbReference>
<dbReference type="PRINTS" id="PR00344">
    <property type="entry name" value="BCTRLSENSOR"/>
</dbReference>
<feature type="transmembrane region" description="Helical" evidence="11">
    <location>
        <begin position="99"/>
        <end position="118"/>
    </location>
</feature>
<evidence type="ECO:0000256" key="6">
    <source>
        <dbReference type="ARBA" id="ARBA00022692"/>
    </source>
</evidence>
<dbReference type="InterPro" id="IPR036890">
    <property type="entry name" value="HATPase_C_sf"/>
</dbReference>
<dbReference type="GO" id="GO:0004673">
    <property type="term" value="F:protein histidine kinase activity"/>
    <property type="evidence" value="ECO:0007669"/>
    <property type="project" value="UniProtKB-EC"/>
</dbReference>
<evidence type="ECO:0000256" key="11">
    <source>
        <dbReference type="SAM" id="Phobius"/>
    </source>
</evidence>
<dbReference type="InterPro" id="IPR004358">
    <property type="entry name" value="Sig_transdc_His_kin-like_C"/>
</dbReference>
<organism evidence="13 14">
    <name type="scientific">Phreatobacter aquaticus</name>
    <dbReference type="NCBI Taxonomy" id="2570229"/>
    <lineage>
        <taxon>Bacteria</taxon>
        <taxon>Pseudomonadati</taxon>
        <taxon>Pseudomonadota</taxon>
        <taxon>Alphaproteobacteria</taxon>
        <taxon>Hyphomicrobiales</taxon>
        <taxon>Phreatobacteraceae</taxon>
        <taxon>Phreatobacter</taxon>
    </lineage>
</organism>
<dbReference type="KEGG" id="paqt:E8L99_13885"/>
<dbReference type="InterPro" id="IPR005467">
    <property type="entry name" value="His_kinase_dom"/>
</dbReference>
<dbReference type="InterPro" id="IPR029020">
    <property type="entry name" value="Ammonium/urea_transptr"/>
</dbReference>
<keyword evidence="6 11" id="KW-0812">Transmembrane</keyword>
<dbReference type="GO" id="GO:0097272">
    <property type="term" value="P:ammonium homeostasis"/>
    <property type="evidence" value="ECO:0007669"/>
    <property type="project" value="TreeGrafter"/>
</dbReference>
<feature type="transmembrane region" description="Helical" evidence="11">
    <location>
        <begin position="290"/>
        <end position="307"/>
    </location>
</feature>
<evidence type="ECO:0000256" key="3">
    <source>
        <dbReference type="ARBA" id="ARBA00005887"/>
    </source>
</evidence>
<dbReference type="GO" id="GO:0008519">
    <property type="term" value="F:ammonium channel activity"/>
    <property type="evidence" value="ECO:0007669"/>
    <property type="project" value="InterPro"/>
</dbReference>
<feature type="transmembrane region" description="Helical" evidence="11">
    <location>
        <begin position="237"/>
        <end position="257"/>
    </location>
</feature>
<keyword evidence="10" id="KW-0175">Coiled coil</keyword>
<evidence type="ECO:0000256" key="10">
    <source>
        <dbReference type="SAM" id="Coils"/>
    </source>
</evidence>
<evidence type="ECO:0000256" key="8">
    <source>
        <dbReference type="ARBA" id="ARBA00023136"/>
    </source>
</evidence>
<dbReference type="AlphaFoldDB" id="A0A4D7QP73"/>
<feature type="transmembrane region" description="Helical" evidence="11">
    <location>
        <begin position="56"/>
        <end position="79"/>
    </location>
</feature>
<feature type="transmembrane region" description="Helical" evidence="11">
    <location>
        <begin position="206"/>
        <end position="225"/>
    </location>
</feature>
<dbReference type="PANTHER" id="PTHR11730">
    <property type="entry name" value="AMMONIUM TRANSPORTER"/>
    <property type="match status" value="1"/>
</dbReference>
<sequence length="739" mass="76531">MAAAQVGRMMWMDSPVSTDLWQVAAAFCVFLVLAGHVTLESGLVRAKHSVNAAAKALVQAGLSVLLVWAVGYGLMSVGGNGLMGGGPFFPDTAFASSDLLFMIAVSAAAATILSGPLAERTTLRGYAAVVLIFSTAIAPIVAHWVWAKGADGGGWLNQFGFIDLAGGAVIHVAGGVAALTAAAMIGPRSGRFTDAKRTTVIQSQSFPFAALGVLLLWLGWFGIAAGKAIGIGAPPAAAILVLILAGAAGTTTAFIASQIAPRQITVIQIIHGALAGVVAVAAGAHLFSPLAAVLIGALGAGVAFGGARLVEHAGIDDALGIASVHLFAGGFGIVAVAFAALPPDAGMVGVQAAGLIAICLWSAGLMAAGIAAARLVLQMRVARDDERIGLNVSEHGMTTDVALLVGQMNAVNRYSGSFAYLDADTDGEIGQVAREYNRAVDIFRAQITGVRDQLATTKGELDETHADNVRLAGELTQRDERLEEATREVALLTDQIARALVSMQGLQGLRTGIVRLIGRTFRPPIERLHALALRADASRTPADMDELIEAARDETARLARRLADVIDYAEASTFATPPTLDRTPVDKLISEVNMVHRGRAEAKGVKLRVVWAPDVSGMVISAATLRKIMSELVENAIETTRTGGLVSLLAKRGGPSELIIDVVDSGAGISPGQIAQALDPLTESALAIGDEPGRLGLALVKKLVDIHEGTLTIRSKPGVGTQIRATLKIDALESTARRA</sequence>
<dbReference type="EMBL" id="CP039865">
    <property type="protein sequence ID" value="QCK86767.1"/>
    <property type="molecule type" value="Genomic_DNA"/>
</dbReference>
<gene>
    <name evidence="13" type="ORF">E8L99_13885</name>
</gene>
<feature type="transmembrane region" description="Helical" evidence="11">
    <location>
        <begin position="125"/>
        <end position="147"/>
    </location>
</feature>